<dbReference type="STRING" id="291112.PAU_03606"/>
<gene>
    <name evidence="1" type="primary">gene0122</name>
    <name evidence="1" type="ordered locus">PAU_03606</name>
</gene>
<dbReference type="KEGG" id="pay:PAU_03606"/>
<evidence type="ECO:0000313" key="2">
    <source>
        <dbReference type="Proteomes" id="UP000002747"/>
    </source>
</evidence>
<accession>C7BL19</accession>
<name>C7BL19_PHOAA</name>
<dbReference type="AlphaFoldDB" id="C7BL19"/>
<dbReference type="Proteomes" id="UP000002747">
    <property type="component" value="Chromosome"/>
</dbReference>
<dbReference type="EMBL" id="FM162591">
    <property type="protein sequence ID" value="CAQ85694.1"/>
    <property type="molecule type" value="Genomic_DNA"/>
</dbReference>
<sequence>MIFTAIKKRSIQMLQVTDKGIVIDQLSDIHQRLIDGFKRIYGEDINLDADTPDGQMIGVFSQELANINQVIAFIVQMLDPYEATGSFLEQRAMYAGLVRRGAEFSYIDDVVISGNTGVTLPKDTVLIDDNRVKWVTLDDVKLNNQGSARVNLRSQVLGVFSLQADKELQSETVIVGVDKIVTTKEAKPGDDEETDGNFLRRFMRSHSINNHDDRHGIEAALLDLPDVKQARVYENYTNQTDDKGVPGHSMNAVLIGGKDEDIALAILKNKIGGCGLMGNISYSCMYTGVERQVKFDRAEIVDIKISLLVERINGFHDIDTDGIKKSLAATEFEIGQSVYAMRLTCQVNSISGFYIKSITVNNSDKAIIGVRQCARIKHENVEVLIE</sequence>
<evidence type="ECO:0000313" key="1">
    <source>
        <dbReference type="EMBL" id="CAQ85694.1"/>
    </source>
</evidence>
<dbReference type="eggNOG" id="COG3299">
    <property type="taxonomic scope" value="Bacteria"/>
</dbReference>
<organism evidence="1 2">
    <name type="scientific">Photorhabdus asymbiotica subsp. asymbiotica (strain ATCC 43949 / 3105-77)</name>
    <name type="common">Xenorhabdus luminescens (strain 2)</name>
    <dbReference type="NCBI Taxonomy" id="553480"/>
    <lineage>
        <taxon>Bacteria</taxon>
        <taxon>Pseudomonadati</taxon>
        <taxon>Pseudomonadota</taxon>
        <taxon>Gammaproteobacteria</taxon>
        <taxon>Enterobacterales</taxon>
        <taxon>Morganellaceae</taxon>
        <taxon>Photorhabdus</taxon>
    </lineage>
</organism>
<proteinExistence type="predicted"/>
<reference evidence="1 2" key="1">
    <citation type="journal article" date="2009" name="BMC Genomics">
        <title>Comparative genomics of the emerging human pathogen Photorhabdus asymbiotica with the insect pathogen Photorhabdus luminescens.</title>
        <authorList>
            <person name="Wilkinson P."/>
            <person name="Waterfield N.R."/>
            <person name="Crossman L."/>
            <person name="Corton C."/>
            <person name="Sanchez-Contreras M."/>
            <person name="Vlisidou I."/>
            <person name="Barron A."/>
            <person name="Bignell A."/>
            <person name="Clark L."/>
            <person name="Ormond D."/>
            <person name="Mayho M."/>
            <person name="Bason N."/>
            <person name="Smith F."/>
            <person name="Simmonds M."/>
            <person name="Churcher C."/>
            <person name="Harris D."/>
            <person name="Thompson N.R."/>
            <person name="Quail M."/>
            <person name="Parkhill J."/>
            <person name="ffrench-Constant R.H."/>
        </authorList>
    </citation>
    <scope>NUCLEOTIDE SEQUENCE [LARGE SCALE GENOMIC DNA]</scope>
    <source>
        <strain evidence="2">ATCC 43949 / 3105-77</strain>
    </source>
</reference>
<protein>
    <submittedName>
        <fullName evidence="1">Uncharacterized protein</fullName>
    </submittedName>
</protein>